<keyword evidence="2" id="KW-1185">Reference proteome</keyword>
<dbReference type="EMBL" id="JBHSQV010000100">
    <property type="protein sequence ID" value="MFC5986457.1"/>
    <property type="molecule type" value="Genomic_DNA"/>
</dbReference>
<dbReference type="Proteomes" id="UP001596250">
    <property type="component" value="Unassembled WGS sequence"/>
</dbReference>
<evidence type="ECO:0000313" key="2">
    <source>
        <dbReference type="Proteomes" id="UP001596250"/>
    </source>
</evidence>
<name>A0ABW1IN33_9BACL</name>
<dbReference type="RefSeq" id="WP_379893789.1">
    <property type="nucleotide sequence ID" value="NZ_CBCSCT010000112.1"/>
</dbReference>
<evidence type="ECO:0000313" key="1">
    <source>
        <dbReference type="EMBL" id="MFC5986457.1"/>
    </source>
</evidence>
<proteinExistence type="predicted"/>
<comment type="caution">
    <text evidence="1">The sequence shown here is derived from an EMBL/GenBank/DDBJ whole genome shotgun (WGS) entry which is preliminary data.</text>
</comment>
<organism evidence="1 2">
    <name type="scientific">Marinicrinis lubricantis</name>
    <dbReference type="NCBI Taxonomy" id="2086470"/>
    <lineage>
        <taxon>Bacteria</taxon>
        <taxon>Bacillati</taxon>
        <taxon>Bacillota</taxon>
        <taxon>Bacilli</taxon>
        <taxon>Bacillales</taxon>
        <taxon>Paenibacillaceae</taxon>
    </lineage>
</organism>
<sequence length="112" mass="13039">MGKVDFNHYSKNQNPVQECRVGQQDRLTVQFNISEAAVLIAEMHQLCKAGLSPAPSLQNRSTMEENRYYEVVIRSLHVFAIKHARRQLRLPPKDISALFRQKDIKEDKELFE</sequence>
<gene>
    <name evidence="1" type="ORF">ACFPXP_08445</name>
</gene>
<accession>A0ABW1IN33</accession>
<protein>
    <submittedName>
        <fullName evidence="1">Uncharacterized protein</fullName>
    </submittedName>
</protein>
<reference evidence="2" key="1">
    <citation type="journal article" date="2019" name="Int. J. Syst. Evol. Microbiol.">
        <title>The Global Catalogue of Microorganisms (GCM) 10K type strain sequencing project: providing services to taxonomists for standard genome sequencing and annotation.</title>
        <authorList>
            <consortium name="The Broad Institute Genomics Platform"/>
            <consortium name="The Broad Institute Genome Sequencing Center for Infectious Disease"/>
            <person name="Wu L."/>
            <person name="Ma J."/>
        </authorList>
    </citation>
    <scope>NUCLEOTIDE SEQUENCE [LARGE SCALE GENOMIC DNA]</scope>
    <source>
        <strain evidence="2">CCM 8749</strain>
    </source>
</reference>